<dbReference type="EMBL" id="BLXT01000232">
    <property type="protein sequence ID" value="GFN75121.1"/>
    <property type="molecule type" value="Genomic_DNA"/>
</dbReference>
<dbReference type="InterPro" id="IPR036259">
    <property type="entry name" value="MFS_trans_sf"/>
</dbReference>
<dbReference type="AlphaFoldDB" id="A0AAV3XXD2"/>
<evidence type="ECO:0000256" key="2">
    <source>
        <dbReference type="ARBA" id="ARBA00022448"/>
    </source>
</evidence>
<feature type="transmembrane region" description="Helical" evidence="7">
    <location>
        <begin position="83"/>
        <end position="101"/>
    </location>
</feature>
<feature type="transmembrane region" description="Helical" evidence="7">
    <location>
        <begin position="107"/>
        <end position="130"/>
    </location>
</feature>
<evidence type="ECO:0000256" key="7">
    <source>
        <dbReference type="SAM" id="Phobius"/>
    </source>
</evidence>
<dbReference type="SUPFAM" id="SSF103473">
    <property type="entry name" value="MFS general substrate transporter"/>
    <property type="match status" value="1"/>
</dbReference>
<feature type="transmembrane region" description="Helical" evidence="7">
    <location>
        <begin position="389"/>
        <end position="407"/>
    </location>
</feature>
<feature type="transmembrane region" description="Helical" evidence="7">
    <location>
        <begin position="12"/>
        <end position="31"/>
    </location>
</feature>
<evidence type="ECO:0000256" key="3">
    <source>
        <dbReference type="ARBA" id="ARBA00022692"/>
    </source>
</evidence>
<dbReference type="PANTHER" id="PTHR43385:SF1">
    <property type="entry name" value="RIBOFLAVIN TRANSPORTER RIBJ"/>
    <property type="match status" value="1"/>
</dbReference>
<feature type="compositionally biased region" description="Polar residues" evidence="6">
    <location>
        <begin position="247"/>
        <end position="260"/>
    </location>
</feature>
<gene>
    <name evidence="8" type="ORF">PoB_000162700</name>
</gene>
<feature type="transmembrane region" description="Helical" evidence="7">
    <location>
        <begin position="440"/>
        <end position="463"/>
    </location>
</feature>
<organism evidence="8 9">
    <name type="scientific">Plakobranchus ocellatus</name>
    <dbReference type="NCBI Taxonomy" id="259542"/>
    <lineage>
        <taxon>Eukaryota</taxon>
        <taxon>Metazoa</taxon>
        <taxon>Spiralia</taxon>
        <taxon>Lophotrochozoa</taxon>
        <taxon>Mollusca</taxon>
        <taxon>Gastropoda</taxon>
        <taxon>Heterobranchia</taxon>
        <taxon>Euthyneura</taxon>
        <taxon>Panpulmonata</taxon>
        <taxon>Sacoglossa</taxon>
        <taxon>Placobranchoidea</taxon>
        <taxon>Plakobranchidae</taxon>
        <taxon>Plakobranchus</taxon>
    </lineage>
</organism>
<keyword evidence="9" id="KW-1185">Reference proteome</keyword>
<keyword evidence="5 7" id="KW-0472">Membrane</keyword>
<evidence type="ECO:0000256" key="5">
    <source>
        <dbReference type="ARBA" id="ARBA00023136"/>
    </source>
</evidence>
<feature type="transmembrane region" description="Helical" evidence="7">
    <location>
        <begin position="197"/>
        <end position="215"/>
    </location>
</feature>
<dbReference type="PANTHER" id="PTHR43385">
    <property type="entry name" value="RIBOFLAVIN TRANSPORTER RIBJ"/>
    <property type="match status" value="1"/>
</dbReference>
<comment type="caution">
    <text evidence="8">The sequence shown here is derived from an EMBL/GenBank/DDBJ whole genome shotgun (WGS) entry which is preliminary data.</text>
</comment>
<keyword evidence="2" id="KW-0813">Transport</keyword>
<feature type="transmembrane region" description="Helical" evidence="7">
    <location>
        <begin position="321"/>
        <end position="343"/>
    </location>
</feature>
<feature type="transmembrane region" description="Helical" evidence="7">
    <location>
        <begin position="413"/>
        <end position="433"/>
    </location>
</feature>
<evidence type="ECO:0000256" key="6">
    <source>
        <dbReference type="SAM" id="MobiDB-lite"/>
    </source>
</evidence>
<evidence type="ECO:0000313" key="8">
    <source>
        <dbReference type="EMBL" id="GFN75121.1"/>
    </source>
</evidence>
<accession>A0AAV3XXD2</accession>
<feature type="transmembrane region" description="Helical" evidence="7">
    <location>
        <begin position="56"/>
        <end position="76"/>
    </location>
</feature>
<sequence length="505" mass="55329">MASTSADLRKYCSIVGAHFIRSPLSFMWIYGNLSTYTDSYFRFSCYPKCSDCDPQWLLSLYIAGMLPGFFMVKSLVKAFGLNWTGRIAMTITSIALLGSAWSMQVSIAWTAAMYGVLLGPGAGISTTVIIQTVSGWAPERAAVLLATTSGAGTLLAVVQNQIVTAFVNPENLQPDAKIGPRTYFSQPEILDRVPRVLIIYGAMTLGLQMIGYLLITDPSNHSSDSSGETTARSKVSTEVEELDAHGQGNSFSLTENNESNKCYGSHCESSKSMEIMDVSSHLSDNPCGNSKAETIEEKVGTNLRSQKTYSYTPKEVLRSPVFYAVAFFGIAMEYGILLVANFYKKFALLYIHNDKYLTLVGTLVPIISTCFRVVFGIFMDKDLLTLKDVTIIGLSINSILCAFWYLSARVSGILYMFLILVLSGAQGLMYVVLPTSALRLFGPIHLLTNFGLVISSTVISSILSPTINSPLLHALGWRWVFTAGSIFNLLVLCYVTVTKFNIPIQ</sequence>
<dbReference type="InterPro" id="IPR052983">
    <property type="entry name" value="MFS_Riboflavin_Transporter"/>
</dbReference>
<feature type="transmembrane region" description="Helical" evidence="7">
    <location>
        <begin position="475"/>
        <end position="497"/>
    </location>
</feature>
<feature type="transmembrane region" description="Helical" evidence="7">
    <location>
        <begin position="142"/>
        <end position="162"/>
    </location>
</feature>
<name>A0AAV3XXD2_9GAST</name>
<keyword evidence="3 7" id="KW-0812">Transmembrane</keyword>
<evidence type="ECO:0000256" key="1">
    <source>
        <dbReference type="ARBA" id="ARBA00004141"/>
    </source>
</evidence>
<proteinExistence type="predicted"/>
<reference evidence="8 9" key="1">
    <citation type="journal article" date="2021" name="Elife">
        <title>Chloroplast acquisition without the gene transfer in kleptoplastic sea slugs, Plakobranchus ocellatus.</title>
        <authorList>
            <person name="Maeda T."/>
            <person name="Takahashi S."/>
            <person name="Yoshida T."/>
            <person name="Shimamura S."/>
            <person name="Takaki Y."/>
            <person name="Nagai Y."/>
            <person name="Toyoda A."/>
            <person name="Suzuki Y."/>
            <person name="Arimoto A."/>
            <person name="Ishii H."/>
            <person name="Satoh N."/>
            <person name="Nishiyama T."/>
            <person name="Hasebe M."/>
            <person name="Maruyama T."/>
            <person name="Minagawa J."/>
            <person name="Obokata J."/>
            <person name="Shigenobu S."/>
        </authorList>
    </citation>
    <scope>NUCLEOTIDE SEQUENCE [LARGE SCALE GENOMIC DNA]</scope>
</reference>
<comment type="subcellular location">
    <subcellularLocation>
        <location evidence="1">Membrane</location>
        <topology evidence="1">Multi-pass membrane protein</topology>
    </subcellularLocation>
</comment>
<evidence type="ECO:0000256" key="4">
    <source>
        <dbReference type="ARBA" id="ARBA00022989"/>
    </source>
</evidence>
<feature type="compositionally biased region" description="Polar residues" evidence="6">
    <location>
        <begin position="220"/>
        <end position="236"/>
    </location>
</feature>
<keyword evidence="4 7" id="KW-1133">Transmembrane helix</keyword>
<dbReference type="GO" id="GO:0016020">
    <property type="term" value="C:membrane"/>
    <property type="evidence" value="ECO:0007669"/>
    <property type="project" value="UniProtKB-SubCell"/>
</dbReference>
<feature type="region of interest" description="Disordered" evidence="6">
    <location>
        <begin position="220"/>
        <end position="260"/>
    </location>
</feature>
<dbReference type="Gene3D" id="1.20.1250.20">
    <property type="entry name" value="MFS general substrate transporter like domains"/>
    <property type="match status" value="1"/>
</dbReference>
<protein>
    <submittedName>
        <fullName evidence="8">Oxalate:formate antiporter-like isoform x1</fullName>
    </submittedName>
</protein>
<feature type="transmembrane region" description="Helical" evidence="7">
    <location>
        <begin position="355"/>
        <end position="377"/>
    </location>
</feature>
<evidence type="ECO:0000313" key="9">
    <source>
        <dbReference type="Proteomes" id="UP000735302"/>
    </source>
</evidence>
<dbReference type="Proteomes" id="UP000735302">
    <property type="component" value="Unassembled WGS sequence"/>
</dbReference>